<evidence type="ECO:0000313" key="2">
    <source>
        <dbReference type="Proteomes" id="UP001163603"/>
    </source>
</evidence>
<reference evidence="2" key="1">
    <citation type="journal article" date="2023" name="G3 (Bethesda)">
        <title>Genome assembly and association tests identify interacting loci associated with vigor, precocity, and sex in interspecific pistachio rootstocks.</title>
        <authorList>
            <person name="Palmer W."/>
            <person name="Jacygrad E."/>
            <person name="Sagayaradj S."/>
            <person name="Cavanaugh K."/>
            <person name="Han R."/>
            <person name="Bertier L."/>
            <person name="Beede B."/>
            <person name="Kafkas S."/>
            <person name="Golino D."/>
            <person name="Preece J."/>
            <person name="Michelmore R."/>
        </authorList>
    </citation>
    <scope>NUCLEOTIDE SEQUENCE [LARGE SCALE GENOMIC DNA]</scope>
</reference>
<keyword evidence="2" id="KW-1185">Reference proteome</keyword>
<dbReference type="Proteomes" id="UP001163603">
    <property type="component" value="Chromosome 10"/>
</dbReference>
<name>A0ACC0XX26_9ROSI</name>
<dbReference type="EMBL" id="CM047745">
    <property type="protein sequence ID" value="KAJ0026051.1"/>
    <property type="molecule type" value="Genomic_DNA"/>
</dbReference>
<protein>
    <submittedName>
        <fullName evidence="1">Uncharacterized protein</fullName>
    </submittedName>
</protein>
<organism evidence="1 2">
    <name type="scientific">Pistacia integerrima</name>
    <dbReference type="NCBI Taxonomy" id="434235"/>
    <lineage>
        <taxon>Eukaryota</taxon>
        <taxon>Viridiplantae</taxon>
        <taxon>Streptophyta</taxon>
        <taxon>Embryophyta</taxon>
        <taxon>Tracheophyta</taxon>
        <taxon>Spermatophyta</taxon>
        <taxon>Magnoliopsida</taxon>
        <taxon>eudicotyledons</taxon>
        <taxon>Gunneridae</taxon>
        <taxon>Pentapetalae</taxon>
        <taxon>rosids</taxon>
        <taxon>malvids</taxon>
        <taxon>Sapindales</taxon>
        <taxon>Anacardiaceae</taxon>
        <taxon>Pistacia</taxon>
    </lineage>
</organism>
<accession>A0ACC0XX26</accession>
<gene>
    <name evidence="1" type="ORF">Pint_09039</name>
</gene>
<evidence type="ECO:0000313" key="1">
    <source>
        <dbReference type="EMBL" id="KAJ0026051.1"/>
    </source>
</evidence>
<comment type="caution">
    <text evidence="1">The sequence shown here is derived from an EMBL/GenBank/DDBJ whole genome shotgun (WGS) entry which is preliminary data.</text>
</comment>
<proteinExistence type="predicted"/>
<sequence length="580" mass="64080">MLSMATLPSSSYLSLHCYNEKLFSYPFIPRRFSRQRVNSQNLRYYTINCRLASTKESSSASPATLISEPHKYFDQVIITVRSGDGGHGAILSLPKPTAAKSQGKQAKEKARQKSLYRRDFDGSLILPMGGPGADVVIYADEGKDTLLEFHKKSRYNAKRGGNVASMGVLSSQLHDGLAAPALRIPVPVGTVVKHKRGKLLADLAHPGDEVLVARGGQGGISLLEMPEHRRKKMMALTTNVMRDDSDKVLILGQPGEEVSLELILRVVADVGLVVEPDTFACSYSSQLVNSLGLKNTDHVFLLFEWLRLLPWIELKSGKPCGEVYYGFRYCIYLLLQGLPNAGKSTLLAAITHAKPDIANYPFTTLMPNLGRLDGDPTLGAGRFSSEATLADLPGLIEGAHLGKGLGRNFLRHLRRTRLLVHVVDAAAENPVDDYRTVKEWLLIRDTVADQLQVYILRSLYLGELRMYNPDYLERPYLVVLNKIDLPEAKDRLTSLTDEILKIGSDKVNSETGTSSEDAVQSFSTESSKENISSSGTANKDKREKDIEEYPRPLAVVGVSVLKGIRVDEMLKEIRAALRKC</sequence>